<dbReference type="InterPro" id="IPR001031">
    <property type="entry name" value="Thioesterase"/>
</dbReference>
<organism evidence="4 5">
    <name type="scientific">Streptomyces kasugaensis</name>
    <dbReference type="NCBI Taxonomy" id="1946"/>
    <lineage>
        <taxon>Bacteria</taxon>
        <taxon>Bacillati</taxon>
        <taxon>Actinomycetota</taxon>
        <taxon>Actinomycetes</taxon>
        <taxon>Kitasatosporales</taxon>
        <taxon>Streptomycetaceae</taxon>
        <taxon>Streptomyces</taxon>
    </lineage>
</organism>
<dbReference type="EMBL" id="SIXH01000041">
    <property type="protein sequence ID" value="TBO60367.1"/>
    <property type="molecule type" value="Genomic_DNA"/>
</dbReference>
<accession>A0A4Q9HYJ7</accession>
<dbReference type="SUPFAM" id="SSF53474">
    <property type="entry name" value="alpha/beta-Hydrolases"/>
    <property type="match status" value="1"/>
</dbReference>
<comment type="similarity">
    <text evidence="1">Belongs to the thioesterase family.</text>
</comment>
<dbReference type="Proteomes" id="UP000292452">
    <property type="component" value="Unassembled WGS sequence"/>
</dbReference>
<dbReference type="GO" id="GO:0016787">
    <property type="term" value="F:hydrolase activity"/>
    <property type="evidence" value="ECO:0007669"/>
    <property type="project" value="UniProtKB-KW"/>
</dbReference>
<dbReference type="RefSeq" id="WP_131122562.1">
    <property type="nucleotide sequence ID" value="NZ_SIXH01000041.1"/>
</dbReference>
<evidence type="ECO:0000313" key="4">
    <source>
        <dbReference type="EMBL" id="TBO60367.1"/>
    </source>
</evidence>
<dbReference type="AlphaFoldDB" id="A0A4Q9HYJ7"/>
<evidence type="ECO:0000256" key="1">
    <source>
        <dbReference type="ARBA" id="ARBA00007169"/>
    </source>
</evidence>
<reference evidence="4 5" key="1">
    <citation type="submission" date="2019-02" db="EMBL/GenBank/DDBJ databases">
        <title>Draft Genome Sequence of Streptomyces sp. AM-2504, identified by 16S rRNA comparative analysis as a Streptomyces Kasugaensis strain.</title>
        <authorList>
            <person name="Napolioni V."/>
            <person name="Giuliodori A.M."/>
            <person name="Spurio R."/>
            <person name="Fabbretti A."/>
        </authorList>
    </citation>
    <scope>NUCLEOTIDE SEQUENCE [LARGE SCALE GENOMIC DNA]</scope>
    <source>
        <strain evidence="4 5">AM-2504</strain>
    </source>
</reference>
<dbReference type="PANTHER" id="PTHR11487">
    <property type="entry name" value="THIOESTERASE"/>
    <property type="match status" value="1"/>
</dbReference>
<dbReference type="Gene3D" id="3.40.50.1820">
    <property type="entry name" value="alpha/beta hydrolase"/>
    <property type="match status" value="1"/>
</dbReference>
<keyword evidence="5" id="KW-1185">Reference proteome</keyword>
<name>A0A4Q9HYJ7_STRKA</name>
<evidence type="ECO:0000256" key="2">
    <source>
        <dbReference type="ARBA" id="ARBA00022801"/>
    </source>
</evidence>
<dbReference type="GO" id="GO:0008610">
    <property type="term" value="P:lipid biosynthetic process"/>
    <property type="evidence" value="ECO:0007669"/>
    <property type="project" value="TreeGrafter"/>
</dbReference>
<evidence type="ECO:0000313" key="5">
    <source>
        <dbReference type="Proteomes" id="UP000292452"/>
    </source>
</evidence>
<dbReference type="InterPro" id="IPR020802">
    <property type="entry name" value="TesA-like"/>
</dbReference>
<dbReference type="SMART" id="SM00824">
    <property type="entry name" value="PKS_TE"/>
    <property type="match status" value="1"/>
</dbReference>
<dbReference type="Pfam" id="PF00975">
    <property type="entry name" value="Thioesterase"/>
    <property type="match status" value="1"/>
</dbReference>
<gene>
    <name evidence="4" type="ORF">EYS09_07030</name>
</gene>
<dbReference type="InterPro" id="IPR012223">
    <property type="entry name" value="TEII"/>
</dbReference>
<dbReference type="PANTHER" id="PTHR11487:SF0">
    <property type="entry name" value="S-ACYL FATTY ACID SYNTHASE THIOESTERASE, MEDIUM CHAIN"/>
    <property type="match status" value="1"/>
</dbReference>
<proteinExistence type="inferred from homology"/>
<comment type="caution">
    <text evidence="4">The sequence shown here is derived from an EMBL/GenBank/DDBJ whole genome shotgun (WGS) entry which is preliminary data.</text>
</comment>
<protein>
    <submittedName>
        <fullName evidence="4">Thioesterase</fullName>
    </submittedName>
</protein>
<dbReference type="InterPro" id="IPR029058">
    <property type="entry name" value="AB_hydrolase_fold"/>
</dbReference>
<keyword evidence="2" id="KW-0378">Hydrolase</keyword>
<feature type="domain" description="Thioesterase TesA-like" evidence="3">
    <location>
        <begin position="26"/>
        <end position="247"/>
    </location>
</feature>
<evidence type="ECO:0000259" key="3">
    <source>
        <dbReference type="SMART" id="SM00824"/>
    </source>
</evidence>
<sequence length="259" mass="28623">MAENTVDATLWCRSPLPAPDAPVRLVCFPHAGGAASYYHPVALALTPDVEVLAIQYPGRQDRHTEPCVDDIGTLADHVHDALRDRLDRPVVFFGHSMGALVAFEVARRMERDGGGPVHLFASGRRAPSRYRHETVHQRDDDGLVAELRSMSGTDSRVLEDEEVLRLVLPALRSDYRAVETYRHEPGASVRCPVTVLVGDDDPKTTLDEGRAWGEHTTGAFDMQVFPGGHFYLTDRATDVIEVLRARLKSAANQPDREPA</sequence>